<sequence>QLLGLPLPPPYLSLTASNIYKIINGTNYASGGGATLEESGKILIVKSVSFFMSRLQIARVPFNKQLDFFEKTVQQDLPSQFNSPPRAPTASLKVYFRCRDRSHRLYL</sequence>
<keyword evidence="2" id="KW-1185">Reference proteome</keyword>
<protein>
    <submittedName>
        <fullName evidence="1">Uncharacterized protein</fullName>
    </submittedName>
</protein>
<accession>U5CX50</accession>
<dbReference type="AlphaFoldDB" id="U5CX50"/>
<dbReference type="EMBL" id="KI396875">
    <property type="protein sequence ID" value="ERM96787.1"/>
    <property type="molecule type" value="Genomic_DNA"/>
</dbReference>
<gene>
    <name evidence="1" type="ORF">AMTR_s01015p00001200</name>
</gene>
<proteinExistence type="predicted"/>
<dbReference type="HOGENOM" id="CLU_175972_0_0_1"/>
<reference evidence="2" key="1">
    <citation type="journal article" date="2013" name="Science">
        <title>The Amborella genome and the evolution of flowering plants.</title>
        <authorList>
            <consortium name="Amborella Genome Project"/>
        </authorList>
    </citation>
    <scope>NUCLEOTIDE SEQUENCE [LARGE SCALE GENOMIC DNA]</scope>
</reference>
<dbReference type="Proteomes" id="UP000017836">
    <property type="component" value="Unassembled WGS sequence"/>
</dbReference>
<evidence type="ECO:0000313" key="2">
    <source>
        <dbReference type="Proteomes" id="UP000017836"/>
    </source>
</evidence>
<organism evidence="1 2">
    <name type="scientific">Amborella trichopoda</name>
    <dbReference type="NCBI Taxonomy" id="13333"/>
    <lineage>
        <taxon>Eukaryota</taxon>
        <taxon>Viridiplantae</taxon>
        <taxon>Streptophyta</taxon>
        <taxon>Embryophyta</taxon>
        <taxon>Tracheophyta</taxon>
        <taxon>Spermatophyta</taxon>
        <taxon>Magnoliopsida</taxon>
        <taxon>Amborellales</taxon>
        <taxon>Amborellaceae</taxon>
        <taxon>Amborella</taxon>
    </lineage>
</organism>
<feature type="non-terminal residue" evidence="1">
    <location>
        <position position="1"/>
    </location>
</feature>
<name>U5CX50_AMBTC</name>
<evidence type="ECO:0000313" key="1">
    <source>
        <dbReference type="EMBL" id="ERM96787.1"/>
    </source>
</evidence>